<dbReference type="EMBL" id="MU855317">
    <property type="protein sequence ID" value="KAK3906907.1"/>
    <property type="molecule type" value="Genomic_DNA"/>
</dbReference>
<dbReference type="PANTHER" id="PTHR24012">
    <property type="entry name" value="RNA BINDING PROTEIN"/>
    <property type="match status" value="1"/>
</dbReference>
<feature type="region of interest" description="Disordered" evidence="4">
    <location>
        <begin position="149"/>
        <end position="179"/>
    </location>
</feature>
<feature type="compositionally biased region" description="Polar residues" evidence="4">
    <location>
        <begin position="544"/>
        <end position="558"/>
    </location>
</feature>
<evidence type="ECO:0000313" key="7">
    <source>
        <dbReference type="Proteomes" id="UP001303889"/>
    </source>
</evidence>
<keyword evidence="1" id="KW-0677">Repeat</keyword>
<dbReference type="FunFam" id="3.30.70.330:FF:000468">
    <property type="entry name" value="Related to single-stranded DNA-binding protein MSSP-1"/>
    <property type="match status" value="1"/>
</dbReference>
<feature type="domain" description="RRM" evidence="5">
    <location>
        <begin position="253"/>
        <end position="326"/>
    </location>
</feature>
<dbReference type="SMART" id="SM00360">
    <property type="entry name" value="RRM"/>
    <property type="match status" value="2"/>
</dbReference>
<feature type="domain" description="RRM" evidence="5">
    <location>
        <begin position="341"/>
        <end position="429"/>
    </location>
</feature>
<evidence type="ECO:0000256" key="1">
    <source>
        <dbReference type="ARBA" id="ARBA00022737"/>
    </source>
</evidence>
<gene>
    <name evidence="6" type="ORF">C8A05DRAFT_11405</name>
</gene>
<reference evidence="6" key="1">
    <citation type="journal article" date="2023" name="Mol. Phylogenet. Evol.">
        <title>Genome-scale phylogeny and comparative genomics of the fungal order Sordariales.</title>
        <authorList>
            <person name="Hensen N."/>
            <person name="Bonometti L."/>
            <person name="Westerberg I."/>
            <person name="Brannstrom I.O."/>
            <person name="Guillou S."/>
            <person name="Cros-Aarteil S."/>
            <person name="Calhoun S."/>
            <person name="Haridas S."/>
            <person name="Kuo A."/>
            <person name="Mondo S."/>
            <person name="Pangilinan J."/>
            <person name="Riley R."/>
            <person name="LaButti K."/>
            <person name="Andreopoulos B."/>
            <person name="Lipzen A."/>
            <person name="Chen C."/>
            <person name="Yan M."/>
            <person name="Daum C."/>
            <person name="Ng V."/>
            <person name="Clum A."/>
            <person name="Steindorff A."/>
            <person name="Ohm R.A."/>
            <person name="Martin F."/>
            <person name="Silar P."/>
            <person name="Natvig D.O."/>
            <person name="Lalanne C."/>
            <person name="Gautier V."/>
            <person name="Ament-Velasquez S.L."/>
            <person name="Kruys A."/>
            <person name="Hutchinson M.I."/>
            <person name="Powell A.J."/>
            <person name="Barry K."/>
            <person name="Miller A.N."/>
            <person name="Grigoriev I.V."/>
            <person name="Debuchy R."/>
            <person name="Gladieux P."/>
            <person name="Hiltunen Thoren M."/>
            <person name="Johannesson H."/>
        </authorList>
    </citation>
    <scope>NUCLEOTIDE SEQUENCE</scope>
    <source>
        <strain evidence="6">CBS 103.79</strain>
    </source>
</reference>
<dbReference type="InterPro" id="IPR000504">
    <property type="entry name" value="RRM_dom"/>
</dbReference>
<organism evidence="6 7">
    <name type="scientific">Staphylotrichum tortipilum</name>
    <dbReference type="NCBI Taxonomy" id="2831512"/>
    <lineage>
        <taxon>Eukaryota</taxon>
        <taxon>Fungi</taxon>
        <taxon>Dikarya</taxon>
        <taxon>Ascomycota</taxon>
        <taxon>Pezizomycotina</taxon>
        <taxon>Sordariomycetes</taxon>
        <taxon>Sordariomycetidae</taxon>
        <taxon>Sordariales</taxon>
        <taxon>Chaetomiaceae</taxon>
        <taxon>Staphylotrichum</taxon>
    </lineage>
</organism>
<feature type="region of interest" description="Disordered" evidence="4">
    <location>
        <begin position="1"/>
        <end position="21"/>
    </location>
</feature>
<dbReference type="InterPro" id="IPR012677">
    <property type="entry name" value="Nucleotide-bd_a/b_plait_sf"/>
</dbReference>
<dbReference type="Gene3D" id="3.30.70.330">
    <property type="match status" value="2"/>
</dbReference>
<evidence type="ECO:0000256" key="4">
    <source>
        <dbReference type="SAM" id="MobiDB-lite"/>
    </source>
</evidence>
<dbReference type="AlphaFoldDB" id="A0AAN6MTQ1"/>
<name>A0AAN6MTQ1_9PEZI</name>
<reference evidence="6" key="2">
    <citation type="submission" date="2023-05" db="EMBL/GenBank/DDBJ databases">
        <authorList>
            <consortium name="Lawrence Berkeley National Laboratory"/>
            <person name="Steindorff A."/>
            <person name="Hensen N."/>
            <person name="Bonometti L."/>
            <person name="Westerberg I."/>
            <person name="Brannstrom I.O."/>
            <person name="Guillou S."/>
            <person name="Cros-Aarteil S."/>
            <person name="Calhoun S."/>
            <person name="Haridas S."/>
            <person name="Kuo A."/>
            <person name="Mondo S."/>
            <person name="Pangilinan J."/>
            <person name="Riley R."/>
            <person name="Labutti K."/>
            <person name="Andreopoulos B."/>
            <person name="Lipzen A."/>
            <person name="Chen C."/>
            <person name="Yanf M."/>
            <person name="Daum C."/>
            <person name="Ng V."/>
            <person name="Clum A."/>
            <person name="Ohm R."/>
            <person name="Martin F."/>
            <person name="Silar P."/>
            <person name="Natvig D."/>
            <person name="Lalanne C."/>
            <person name="Gautier V."/>
            <person name="Ament-Velasquez S.L."/>
            <person name="Kruys A."/>
            <person name="Hutchinson M.I."/>
            <person name="Powell A.J."/>
            <person name="Barry K."/>
            <person name="Miller A.N."/>
            <person name="Grigoriev I.V."/>
            <person name="Debuchy R."/>
            <person name="Gladieux P."/>
            <person name="Thoren M.H."/>
            <person name="Johannesson H."/>
        </authorList>
    </citation>
    <scope>NUCLEOTIDE SEQUENCE</scope>
    <source>
        <strain evidence="6">CBS 103.79</strain>
    </source>
</reference>
<dbReference type="Proteomes" id="UP001303889">
    <property type="component" value="Unassembled WGS sequence"/>
</dbReference>
<evidence type="ECO:0000256" key="3">
    <source>
        <dbReference type="PROSITE-ProRule" id="PRU00176"/>
    </source>
</evidence>
<sequence>MSHYRATPAMSSDHGGNRHASYPAYLSAQMGNTAQHDLPTSHTGHVGHHSDAAMGAVMNQFSTLALPAGPGMPTGSSLSQMQAHHAFCAAQEQPVAYQGYSVPLHVGMAPEAAYSFGQFPVQGGFAPLPVPYHAMPYTPGRVASYADRSSEVPGLENRRGSYSTTESTPATPFFGSASERGSSSRIAVFRSSYTTPSPEQIMPPKAPQPLEEDLLALLKENPPIPEAVPAVFTPPSHTKSIEQCLENRIHGNRNVYIRGLHPTTDDDLLHRYASRFGKVEQSKAIIDTSTGACKGFGFAKFADVRDSEKCIRAFYHLGYEVGFARESFNARLKAEGDESSTNLYLSNLPKRLNDVLNRSPTNGCQELNAIFAGYHVVSSKILRDNLGNSRGVGFARFETRDECEDIIKKYHGASIGEEGMLMQVRYADTPAQKELKRITAERRQFRTNEYNIGAYGTADVGIHPSIYSPAPWNRRAGMVLTSLFAPRAPIRASSLGASASVGSLVTQSIGHTPKQSISVPGTASSDDGLGGDCATVVDSPTAKKGSTQSSPTVKTVKA</sequence>
<accession>A0AAN6MTQ1</accession>
<evidence type="ECO:0000259" key="5">
    <source>
        <dbReference type="PROSITE" id="PS50102"/>
    </source>
</evidence>
<dbReference type="FunFam" id="3.30.70.330:FF:000323">
    <property type="entry name" value="RNA binding protein MSSP-2"/>
    <property type="match status" value="1"/>
</dbReference>
<comment type="caution">
    <text evidence="6">The sequence shown here is derived from an EMBL/GenBank/DDBJ whole genome shotgun (WGS) entry which is preliminary data.</text>
</comment>
<proteinExistence type="predicted"/>
<feature type="compositionally biased region" description="Polar residues" evidence="4">
    <location>
        <begin position="160"/>
        <end position="170"/>
    </location>
</feature>
<keyword evidence="7" id="KW-1185">Reference proteome</keyword>
<dbReference type="InterPro" id="IPR035979">
    <property type="entry name" value="RBD_domain_sf"/>
</dbReference>
<keyword evidence="2 3" id="KW-0694">RNA-binding</keyword>
<feature type="region of interest" description="Disordered" evidence="4">
    <location>
        <begin position="511"/>
        <end position="558"/>
    </location>
</feature>
<dbReference type="GO" id="GO:0003723">
    <property type="term" value="F:RNA binding"/>
    <property type="evidence" value="ECO:0007669"/>
    <property type="project" value="UniProtKB-UniRule"/>
</dbReference>
<evidence type="ECO:0000313" key="6">
    <source>
        <dbReference type="EMBL" id="KAK3906907.1"/>
    </source>
</evidence>
<protein>
    <recommendedName>
        <fullName evidence="5">RRM domain-containing protein</fullName>
    </recommendedName>
</protein>
<dbReference type="PROSITE" id="PS50102">
    <property type="entry name" value="RRM"/>
    <property type="match status" value="2"/>
</dbReference>
<dbReference type="SUPFAM" id="SSF54928">
    <property type="entry name" value="RNA-binding domain, RBD"/>
    <property type="match status" value="2"/>
</dbReference>
<evidence type="ECO:0000256" key="2">
    <source>
        <dbReference type="ARBA" id="ARBA00022884"/>
    </source>
</evidence>
<feature type="compositionally biased region" description="Polar residues" evidence="4">
    <location>
        <begin position="511"/>
        <end position="525"/>
    </location>
</feature>
<dbReference type="Pfam" id="PF00076">
    <property type="entry name" value="RRM_1"/>
    <property type="match status" value="2"/>
</dbReference>
<dbReference type="CDD" id="cd12243">
    <property type="entry name" value="RRM1_MSSP"/>
    <property type="match status" value="1"/>
</dbReference>